<feature type="transmembrane region" description="Helical" evidence="1">
    <location>
        <begin position="382"/>
        <end position="403"/>
    </location>
</feature>
<keyword evidence="1" id="KW-0812">Transmembrane</keyword>
<dbReference type="PANTHER" id="PTHR40619">
    <property type="entry name" value="FUNGAL STAND N-TERMINAL GOODBYE DOMAIN-CONTAINING PROTEIN"/>
    <property type="match status" value="1"/>
</dbReference>
<comment type="caution">
    <text evidence="2">The sequence shown here is derived from an EMBL/GenBank/DDBJ whole genome shotgun (WGS) entry which is preliminary data.</text>
</comment>
<sequence length="569" mass="64189">MEEFRQTLTRFNQTLKTKKVFSRLGIPTRDPVHLDIDYVLSIAVRLSEWKHTSDEITTCRRFARQFCHKAVKSDSLLWGLIGLAPTDIYGSLISGGFTIALTAIEAHEKLRAEMEQSLARIPKELNKIRRLSNIYIQRDELHRRADEVLVSIFVVLERIIERLSRSWKESISRRIKGDEGSVQDALQTLSDSIAEFNEEAEVCAQLRMGRMEETGQAVKLTVERTMDVVNGTSAKVTDMESNLKEMCDKQNILLGDCTRIIGFMNQLYSFMASNPVFNAADGTVNRKYLLSNKNKDGVNRSRELVEKWSSGLGDFEPSPKGEIKKLIEHSQMLTLKEQDKVQYIMGCQQFQDWLGKARSTALCVRAESAPDDIVNFMSVSTAMLALTLGGTTGFIALSFFCSLRKKASSREQEPGALGILNSLNGQLLQIMLDRQVLIKPEVDQGEDLWSRSTESFKHSRRLFKKLISLFPSGSVVFVLLDSVSRISGDKGLVDDIVKGIMRIGRHSPSIVVKPLVTDPVPSSHIWRAADFQLYVPDDVDGWQCGMNVESMRTKNALKLRNLEELQDES</sequence>
<dbReference type="EMBL" id="JBAWTH010000013">
    <property type="protein sequence ID" value="KAL2289204.1"/>
    <property type="molecule type" value="Genomic_DNA"/>
</dbReference>
<evidence type="ECO:0000256" key="1">
    <source>
        <dbReference type="SAM" id="Phobius"/>
    </source>
</evidence>
<keyword evidence="3" id="KW-1185">Reference proteome</keyword>
<accession>A0ABR4F3D5</accession>
<evidence type="ECO:0000313" key="3">
    <source>
        <dbReference type="Proteomes" id="UP001600888"/>
    </source>
</evidence>
<proteinExistence type="predicted"/>
<evidence type="ECO:0000313" key="2">
    <source>
        <dbReference type="EMBL" id="KAL2289204.1"/>
    </source>
</evidence>
<keyword evidence="1" id="KW-0472">Membrane</keyword>
<gene>
    <name evidence="2" type="ORF">FJTKL_02232</name>
</gene>
<name>A0ABR4F3D5_9PEZI</name>
<protein>
    <recommendedName>
        <fullName evidence="4">Ankyrin repeat protein</fullName>
    </recommendedName>
</protein>
<dbReference type="Proteomes" id="UP001600888">
    <property type="component" value="Unassembled WGS sequence"/>
</dbReference>
<evidence type="ECO:0008006" key="4">
    <source>
        <dbReference type="Google" id="ProtNLM"/>
    </source>
</evidence>
<organism evidence="2 3">
    <name type="scientific">Diaporthe vaccinii</name>
    <dbReference type="NCBI Taxonomy" id="105482"/>
    <lineage>
        <taxon>Eukaryota</taxon>
        <taxon>Fungi</taxon>
        <taxon>Dikarya</taxon>
        <taxon>Ascomycota</taxon>
        <taxon>Pezizomycotina</taxon>
        <taxon>Sordariomycetes</taxon>
        <taxon>Sordariomycetidae</taxon>
        <taxon>Diaporthales</taxon>
        <taxon>Diaporthaceae</taxon>
        <taxon>Diaporthe</taxon>
        <taxon>Diaporthe eres species complex</taxon>
    </lineage>
</organism>
<keyword evidence="1" id="KW-1133">Transmembrane helix</keyword>
<dbReference type="PANTHER" id="PTHR40619:SF3">
    <property type="entry name" value="FUNGAL STAND N-TERMINAL GOODBYE DOMAIN-CONTAINING PROTEIN"/>
    <property type="match status" value="1"/>
</dbReference>
<reference evidence="2 3" key="1">
    <citation type="submission" date="2024-03" db="EMBL/GenBank/DDBJ databases">
        <title>A high-quality draft genome sequence of Diaporthe vaccinii, a causative agent of upright dieback and viscid rot disease in cranberry plants.</title>
        <authorList>
            <person name="Sarrasin M."/>
            <person name="Lang B.F."/>
            <person name="Burger G."/>
        </authorList>
    </citation>
    <scope>NUCLEOTIDE SEQUENCE [LARGE SCALE GENOMIC DNA]</scope>
    <source>
        <strain evidence="2 3">IS7</strain>
    </source>
</reference>